<dbReference type="EMBL" id="SRZC01000014">
    <property type="protein sequence ID" value="TGX81763.1"/>
    <property type="molecule type" value="Genomic_DNA"/>
</dbReference>
<evidence type="ECO:0000313" key="2">
    <source>
        <dbReference type="Proteomes" id="UP000308886"/>
    </source>
</evidence>
<sequence length="500" mass="56637">ETVRYNQNGSPLTIMRNGKNDSGLYKTIDNLSLLYNGNRLRKVTDKGELCTANGTTDFNDGADVATEYTYDACGSLTSDANKGIAKISYNYWGTPTLIQFTNGSQTKYVYDANGVKLRRIHLTAVDNIVVPINTTVKLSENQILTSDTTDYLGDLIFENGKLDKILFSGGYVSCDDNNSNKFTFHYYAKDHLGNNRAVVSESGAIEQTTNYYPFGNSFADVGKNPSLQQYKYNGKELDRMHGLDRYDYGARNYDPVLLQWNGVDQLCEDYYPVSPYVYCANNPISNIDPDGKKIVLTGNHVQNLAVLTELQKLTNDQLTVKRNSGVVFIRKHGNYYNTNLNLEKGTELISELVNHERTMEVEPGESNKETDKYRMDAINGKGTDVKVLYNFQILPTLLTRDGRTGKRFYEKIPFHIALGHELIHGHRAMNGVAKNLNKTATYQYMDTDGELYQTTAPMEELETVGIIGGYKFTEDLLREDHEIKERLKHESEIHFQFKNK</sequence>
<name>A0AC61QQ52_9BACT</name>
<comment type="caution">
    <text evidence="1">The sequence shown here is derived from an EMBL/GenBank/DDBJ whole genome shotgun (WGS) entry which is preliminary data.</text>
</comment>
<organism evidence="1 2">
    <name type="scientific">Palleniella muris</name>
    <dbReference type="NCBI Taxonomy" id="3038145"/>
    <lineage>
        <taxon>Bacteria</taxon>
        <taxon>Pseudomonadati</taxon>
        <taxon>Bacteroidota</taxon>
        <taxon>Bacteroidia</taxon>
        <taxon>Bacteroidales</taxon>
        <taxon>Prevotellaceae</taxon>
        <taxon>Palleniella</taxon>
    </lineage>
</organism>
<evidence type="ECO:0000313" key="1">
    <source>
        <dbReference type="EMBL" id="TGX81763.1"/>
    </source>
</evidence>
<reference evidence="1" key="1">
    <citation type="submission" date="2019-04" db="EMBL/GenBank/DDBJ databases">
        <title>Microbes associate with the intestines of laboratory mice.</title>
        <authorList>
            <person name="Navarre W."/>
            <person name="Wong E."/>
            <person name="Huang K."/>
            <person name="Tropini C."/>
            <person name="Ng K."/>
            <person name="Yu B."/>
        </authorList>
    </citation>
    <scope>NUCLEOTIDE SEQUENCE</scope>
    <source>
        <strain evidence="1">NM73_A23</strain>
    </source>
</reference>
<gene>
    <name evidence="1" type="ORF">E5358_09550</name>
</gene>
<accession>A0AC61QQ52</accession>
<protein>
    <submittedName>
        <fullName evidence="1">Uncharacterized protein</fullName>
    </submittedName>
</protein>
<proteinExistence type="predicted"/>
<feature type="non-terminal residue" evidence="1">
    <location>
        <position position="1"/>
    </location>
</feature>
<keyword evidence="2" id="KW-1185">Reference proteome</keyword>
<dbReference type="Proteomes" id="UP000308886">
    <property type="component" value="Unassembled WGS sequence"/>
</dbReference>